<reference evidence="5 6" key="1">
    <citation type="journal article" date="2011" name="J. Gen. Appl. Microbiol.">
        <title>Draft genome sequencing of the enigmatic basidiomycete Mixia osmundae.</title>
        <authorList>
            <person name="Nishida H."/>
            <person name="Nagatsuka Y."/>
            <person name="Sugiyama J."/>
        </authorList>
    </citation>
    <scope>NUCLEOTIDE SEQUENCE [LARGE SCALE GENOMIC DNA]</scope>
    <source>
        <strain evidence="6">CBS 9802 / IAM 14324 / JCM 22182 / KY 12970</strain>
    </source>
</reference>
<dbReference type="Gene3D" id="3.30.560.10">
    <property type="entry name" value="Glucose Oxidase, domain 3"/>
    <property type="match status" value="1"/>
</dbReference>
<evidence type="ECO:0000256" key="3">
    <source>
        <dbReference type="PIRSR" id="PIRSR000137-2"/>
    </source>
</evidence>
<keyword evidence="3" id="KW-0285">Flavoprotein</keyword>
<feature type="domain" description="Glucose-methanol-choline oxidoreductase N-terminal" evidence="4">
    <location>
        <begin position="266"/>
        <end position="280"/>
    </location>
</feature>
<dbReference type="OMA" id="IMRRTKM"/>
<comment type="similarity">
    <text evidence="2">Belongs to the GMC oxidoreductase family.</text>
</comment>
<dbReference type="PANTHER" id="PTHR11552:SF119">
    <property type="entry name" value="GLUCOSE-METHANOL-CHOLINE OXIDOREDUCTASE N-TERMINAL DOMAIN-CONTAINING PROTEIN"/>
    <property type="match status" value="1"/>
</dbReference>
<dbReference type="Gene3D" id="3.50.50.60">
    <property type="entry name" value="FAD/NAD(P)-binding domain"/>
    <property type="match status" value="1"/>
</dbReference>
<feature type="binding site" evidence="3">
    <location>
        <position position="214"/>
    </location>
    <ligand>
        <name>FAD</name>
        <dbReference type="ChEBI" id="CHEBI:57692"/>
    </ligand>
</feature>
<gene>
    <name evidence="5" type="primary">Mo01679</name>
    <name evidence="5" type="ORF">E5Q_01679</name>
</gene>
<dbReference type="InterPro" id="IPR000172">
    <property type="entry name" value="GMC_OxRdtase_N"/>
</dbReference>
<dbReference type="PIRSF" id="PIRSF000137">
    <property type="entry name" value="Alcohol_oxidase"/>
    <property type="match status" value="1"/>
</dbReference>
<dbReference type="Pfam" id="PF05199">
    <property type="entry name" value="GMC_oxred_C"/>
    <property type="match status" value="1"/>
</dbReference>
<dbReference type="PANTHER" id="PTHR11552">
    <property type="entry name" value="GLUCOSE-METHANOL-CHOLINE GMC OXIDOREDUCTASE"/>
    <property type="match status" value="1"/>
</dbReference>
<organism evidence="5 6">
    <name type="scientific">Mixia osmundae (strain CBS 9802 / IAM 14324 / JCM 22182 / KY 12970)</name>
    <dbReference type="NCBI Taxonomy" id="764103"/>
    <lineage>
        <taxon>Eukaryota</taxon>
        <taxon>Fungi</taxon>
        <taxon>Dikarya</taxon>
        <taxon>Basidiomycota</taxon>
        <taxon>Pucciniomycotina</taxon>
        <taxon>Mixiomycetes</taxon>
        <taxon>Mixiales</taxon>
        <taxon>Mixiaceae</taxon>
        <taxon>Mixia</taxon>
    </lineage>
</organism>
<keyword evidence="6" id="KW-1185">Reference proteome</keyword>
<name>G7DWS7_MIXOS</name>
<evidence type="ECO:0000259" key="4">
    <source>
        <dbReference type="PROSITE" id="PS00624"/>
    </source>
</evidence>
<dbReference type="GO" id="GO:0016614">
    <property type="term" value="F:oxidoreductase activity, acting on CH-OH group of donors"/>
    <property type="evidence" value="ECO:0007669"/>
    <property type="project" value="InterPro"/>
</dbReference>
<keyword evidence="3" id="KW-0274">FAD</keyword>
<dbReference type="SUPFAM" id="SSF51905">
    <property type="entry name" value="FAD/NAD(P)-binding domain"/>
    <property type="match status" value="1"/>
</dbReference>
<protein>
    <recommendedName>
        <fullName evidence="4">Glucose-methanol-choline oxidoreductase N-terminal domain-containing protein</fullName>
    </recommendedName>
</protein>
<dbReference type="OrthoDB" id="269227at2759"/>
<comment type="caution">
    <text evidence="5">The sequence shown here is derived from an EMBL/GenBank/DDBJ whole genome shotgun (WGS) entry which is preliminary data.</text>
</comment>
<dbReference type="EMBL" id="BABT02000054">
    <property type="protein sequence ID" value="GAA95024.1"/>
    <property type="molecule type" value="Genomic_DNA"/>
</dbReference>
<dbReference type="SUPFAM" id="SSF54373">
    <property type="entry name" value="FAD-linked reductases, C-terminal domain"/>
    <property type="match status" value="1"/>
</dbReference>
<dbReference type="STRING" id="764103.G7DWS7"/>
<dbReference type="Proteomes" id="UP000009131">
    <property type="component" value="Unassembled WGS sequence"/>
</dbReference>
<evidence type="ECO:0000313" key="5">
    <source>
        <dbReference type="EMBL" id="GAA95024.1"/>
    </source>
</evidence>
<dbReference type="GO" id="GO:0050660">
    <property type="term" value="F:flavin adenine dinucleotide binding"/>
    <property type="evidence" value="ECO:0007669"/>
    <property type="project" value="InterPro"/>
</dbReference>
<dbReference type="AlphaFoldDB" id="G7DWS7"/>
<dbReference type="InterPro" id="IPR036188">
    <property type="entry name" value="FAD/NAD-bd_sf"/>
</dbReference>
<dbReference type="InterPro" id="IPR012132">
    <property type="entry name" value="GMC_OxRdtase"/>
</dbReference>
<dbReference type="RefSeq" id="XP_014566728.1">
    <property type="nucleotide sequence ID" value="XM_014711242.1"/>
</dbReference>
<comment type="cofactor">
    <cofactor evidence="1 3">
        <name>FAD</name>
        <dbReference type="ChEBI" id="CHEBI:57692"/>
    </cofactor>
</comment>
<evidence type="ECO:0000256" key="1">
    <source>
        <dbReference type="ARBA" id="ARBA00001974"/>
    </source>
</evidence>
<dbReference type="eggNOG" id="KOG1238">
    <property type="taxonomic scope" value="Eukaryota"/>
</dbReference>
<dbReference type="PROSITE" id="PS00624">
    <property type="entry name" value="GMC_OXRED_2"/>
    <property type="match status" value="1"/>
</dbReference>
<proteinExistence type="inferred from homology"/>
<dbReference type="HOGENOM" id="CLU_002865_5_1_1"/>
<evidence type="ECO:0000313" key="6">
    <source>
        <dbReference type="Proteomes" id="UP000009131"/>
    </source>
</evidence>
<accession>G7DWS7</accession>
<dbReference type="InterPro" id="IPR007867">
    <property type="entry name" value="GMC_OxRtase_C"/>
</dbReference>
<dbReference type="InParanoid" id="G7DWS7"/>
<dbReference type="Pfam" id="PF00732">
    <property type="entry name" value="GMC_oxred_N"/>
    <property type="match status" value="1"/>
</dbReference>
<dbReference type="RefSeq" id="XP_014564759.1">
    <property type="nucleotide sequence ID" value="XM_014709273.1"/>
</dbReference>
<sequence length="594" mass="63894">MSSEMSEAAKQCDVLFIGGGTASLVAATRLAHLRPDLSILIIEKGEDQTLNPAVSTPGLFLSHLVPNSATVDYHIATPSPHLGARRPVVVPTGHALGGSSQMHWLQYTKPLASDFDAMGSEGFDCHSMMPLVDRSLGAVKASVGETASSDLVTQFVQACENQGIPFDADRQLGHSVQFWPRFVADGKRQDPASCMLTPARATCTNIEVLMGHRVDRILFDADKEATGVVIYREPIRCTAGPSATAVRMERTMLTCHARKLVILGAGALASPAILERSGLGRPNILKALGIPVLAAVPGIGATYRDHPNLKTVYRAGNDTNTLDALFCAESDAVTTARLSFKSGTGPLSTNYIDVGCKLRPCKDTLMNMSQGFKQYWRERFAYWVDRPLLQLVFVPGLQAARTGDLASGKYLTAGLVMLHPQSSGSIHIRSTDPAVPAVFDAGYLSCEQDMEVAIWAYKKSREIMRRLPAYRGEAAAFHPRFPDHSTARCMSLDVDGPAQKAEGMLEYSSEDDDIIAEWVRATISTTAHPMGTLPMRPLGEGGVVDTRMNVHGVARLKVIDLSILPDTVSGNPAAVALALGEKAALLIAEETDSM</sequence>
<reference evidence="5 6" key="2">
    <citation type="journal article" date="2012" name="Open Biol.">
        <title>Characteristics of nucleosomes and linker DNA regions on the genome of the basidiomycete Mixia osmundae revealed by mono- and dinucleosome mapping.</title>
        <authorList>
            <person name="Nishida H."/>
            <person name="Kondo S."/>
            <person name="Matsumoto T."/>
            <person name="Suzuki Y."/>
            <person name="Yoshikawa H."/>
            <person name="Taylor T.D."/>
            <person name="Sugiyama J."/>
        </authorList>
    </citation>
    <scope>NUCLEOTIDE SEQUENCE [LARGE SCALE GENOMIC DNA]</scope>
    <source>
        <strain evidence="6">CBS 9802 / IAM 14324 / JCM 22182 / KY 12970</strain>
    </source>
</reference>
<evidence type="ECO:0000256" key="2">
    <source>
        <dbReference type="ARBA" id="ARBA00010790"/>
    </source>
</evidence>